<dbReference type="EMBL" id="VDGH01000011">
    <property type="protein sequence ID" value="TQR10256.1"/>
    <property type="molecule type" value="Genomic_DNA"/>
</dbReference>
<dbReference type="PANTHER" id="PTHR45138">
    <property type="entry name" value="REGULATORY COMPONENTS OF SENSORY TRANSDUCTION SYSTEM"/>
    <property type="match status" value="1"/>
</dbReference>
<dbReference type="AlphaFoldDB" id="A0A544SYH3"/>
<dbReference type="GO" id="GO:0043709">
    <property type="term" value="P:cell adhesion involved in single-species biofilm formation"/>
    <property type="evidence" value="ECO:0007669"/>
    <property type="project" value="TreeGrafter"/>
</dbReference>
<keyword evidence="3" id="KW-1185">Reference proteome</keyword>
<dbReference type="GO" id="GO:0005886">
    <property type="term" value="C:plasma membrane"/>
    <property type="evidence" value="ECO:0007669"/>
    <property type="project" value="TreeGrafter"/>
</dbReference>
<proteinExistence type="predicted"/>
<sequence length="197" mass="22528">MSDHLKKEFTKQKKIVENFDQMNVNLSTEEFYDDLTKLANRKYFTESLSQFRNDEGNADIWVALLIIDVDYLRRYNDFHGPIEGNRAIQKIGDCLKKVIEKYGGVAGKFGGDEFVAFLKHISQSELKKIAEELRTSVEEMSLLYCSEQHAYALTISVGGVLGQCKQFDSMDDMNTIACKELNKSKINGKNQVTIYVK</sequence>
<evidence type="ECO:0000313" key="2">
    <source>
        <dbReference type="EMBL" id="TQR10256.1"/>
    </source>
</evidence>
<dbReference type="InterPro" id="IPR050469">
    <property type="entry name" value="Diguanylate_Cyclase"/>
</dbReference>
<dbReference type="GO" id="GO:1902201">
    <property type="term" value="P:negative regulation of bacterial-type flagellum-dependent cell motility"/>
    <property type="evidence" value="ECO:0007669"/>
    <property type="project" value="TreeGrafter"/>
</dbReference>
<dbReference type="NCBIfam" id="TIGR00254">
    <property type="entry name" value="GGDEF"/>
    <property type="match status" value="1"/>
</dbReference>
<comment type="caution">
    <text evidence="2">The sequence shown here is derived from an EMBL/GenBank/DDBJ whole genome shotgun (WGS) entry which is preliminary data.</text>
</comment>
<dbReference type="Pfam" id="PF00990">
    <property type="entry name" value="GGDEF"/>
    <property type="match status" value="1"/>
</dbReference>
<dbReference type="InterPro" id="IPR043128">
    <property type="entry name" value="Rev_trsase/Diguanyl_cyclase"/>
</dbReference>
<evidence type="ECO:0000259" key="1">
    <source>
        <dbReference type="PROSITE" id="PS50887"/>
    </source>
</evidence>
<dbReference type="GO" id="GO:0052621">
    <property type="term" value="F:diguanylate cyclase activity"/>
    <property type="evidence" value="ECO:0007669"/>
    <property type="project" value="TreeGrafter"/>
</dbReference>
<dbReference type="InterPro" id="IPR029787">
    <property type="entry name" value="Nucleotide_cyclase"/>
</dbReference>
<dbReference type="PANTHER" id="PTHR45138:SF9">
    <property type="entry name" value="DIGUANYLATE CYCLASE DGCM-RELATED"/>
    <property type="match status" value="1"/>
</dbReference>
<protein>
    <submittedName>
        <fullName evidence="2">GGDEF domain-containing protein</fullName>
    </submittedName>
</protein>
<dbReference type="Proteomes" id="UP000317316">
    <property type="component" value="Unassembled WGS sequence"/>
</dbReference>
<accession>A0A544SYH3</accession>
<name>A0A544SYH3_9BACI</name>
<reference evidence="2 3" key="1">
    <citation type="submission" date="2019-05" db="EMBL/GenBank/DDBJ databases">
        <title>Psychrobacillus vulpis sp. nov., a new species isolated from feces of a red fox that inhabits in The Tablas de Daimiel Natural Park, Albacete, Spain.</title>
        <authorList>
            <person name="Rodriguez M."/>
            <person name="Reina J.C."/>
            <person name="Bejar V."/>
            <person name="Llamas I."/>
        </authorList>
    </citation>
    <scope>NUCLEOTIDE SEQUENCE [LARGE SCALE GENOMIC DNA]</scope>
    <source>
        <strain evidence="2 3">NEAU-3TGS17</strain>
    </source>
</reference>
<dbReference type="PROSITE" id="PS50887">
    <property type="entry name" value="GGDEF"/>
    <property type="match status" value="1"/>
</dbReference>
<dbReference type="OrthoDB" id="9759607at2"/>
<dbReference type="SMART" id="SM00267">
    <property type="entry name" value="GGDEF"/>
    <property type="match status" value="1"/>
</dbReference>
<dbReference type="Gene3D" id="3.30.70.270">
    <property type="match status" value="1"/>
</dbReference>
<dbReference type="InterPro" id="IPR000160">
    <property type="entry name" value="GGDEF_dom"/>
</dbReference>
<feature type="domain" description="GGDEF" evidence="1">
    <location>
        <begin position="60"/>
        <end position="197"/>
    </location>
</feature>
<organism evidence="2 3">
    <name type="scientific">Psychrobacillus lasiicapitis</name>
    <dbReference type="NCBI Taxonomy" id="1636719"/>
    <lineage>
        <taxon>Bacteria</taxon>
        <taxon>Bacillati</taxon>
        <taxon>Bacillota</taxon>
        <taxon>Bacilli</taxon>
        <taxon>Bacillales</taxon>
        <taxon>Bacillaceae</taxon>
        <taxon>Psychrobacillus</taxon>
    </lineage>
</organism>
<gene>
    <name evidence="2" type="ORF">FG382_17995</name>
</gene>
<evidence type="ECO:0000313" key="3">
    <source>
        <dbReference type="Proteomes" id="UP000317316"/>
    </source>
</evidence>
<dbReference type="CDD" id="cd01949">
    <property type="entry name" value="GGDEF"/>
    <property type="match status" value="1"/>
</dbReference>
<dbReference type="SUPFAM" id="SSF55073">
    <property type="entry name" value="Nucleotide cyclase"/>
    <property type="match status" value="1"/>
</dbReference>